<dbReference type="AlphaFoldDB" id="A0A9N8ERQ9"/>
<organism evidence="2 3">
    <name type="scientific">Seminavis robusta</name>
    <dbReference type="NCBI Taxonomy" id="568900"/>
    <lineage>
        <taxon>Eukaryota</taxon>
        <taxon>Sar</taxon>
        <taxon>Stramenopiles</taxon>
        <taxon>Ochrophyta</taxon>
        <taxon>Bacillariophyta</taxon>
        <taxon>Bacillariophyceae</taxon>
        <taxon>Bacillariophycidae</taxon>
        <taxon>Naviculales</taxon>
        <taxon>Naviculaceae</taxon>
        <taxon>Seminavis</taxon>
    </lineage>
</organism>
<feature type="compositionally biased region" description="Basic residues" evidence="1">
    <location>
        <begin position="34"/>
        <end position="43"/>
    </location>
</feature>
<feature type="region of interest" description="Disordered" evidence="1">
    <location>
        <begin position="1"/>
        <end position="63"/>
    </location>
</feature>
<evidence type="ECO:0000313" key="2">
    <source>
        <dbReference type="EMBL" id="CAB9525225.1"/>
    </source>
</evidence>
<name>A0A9N8ERQ9_9STRA</name>
<keyword evidence="3" id="KW-1185">Reference proteome</keyword>
<evidence type="ECO:0000313" key="3">
    <source>
        <dbReference type="Proteomes" id="UP001153069"/>
    </source>
</evidence>
<evidence type="ECO:0000256" key="1">
    <source>
        <dbReference type="SAM" id="MobiDB-lite"/>
    </source>
</evidence>
<comment type="caution">
    <text evidence="2">The sequence shown here is derived from an EMBL/GenBank/DDBJ whole genome shotgun (WGS) entry which is preliminary data.</text>
</comment>
<dbReference type="InterPro" id="IPR032710">
    <property type="entry name" value="NTF2-like_dom_sf"/>
</dbReference>
<dbReference type="EMBL" id="CAICTM010001645">
    <property type="protein sequence ID" value="CAB9525225.1"/>
    <property type="molecule type" value="Genomic_DNA"/>
</dbReference>
<gene>
    <name evidence="2" type="ORF">SEMRO_1647_G288360.1</name>
</gene>
<protein>
    <submittedName>
        <fullName evidence="2">Uncharacterized protein</fullName>
    </submittedName>
</protein>
<dbReference type="Gene3D" id="3.10.450.50">
    <property type="match status" value="1"/>
</dbReference>
<sequence>MKMFTHFFSAPSSKEKPHHHGDKTVASEASGRTHSSHSSKKSHGSGGHKASSKSLKQVKEHELPEEIWHAKPVKVKIVEDWIKNSNRHRSDKLLEAFASGRSKVHLEDGFSTHAETFCDGMQNIYEAFPDFAFHYDSIEQENSTTVAVEGLVASGTHTGAPYTIDAKHFPAIPATGRHVINDEERFVFVFTDDNKIKSFAVIGFGNVTGPPGLYEQIGGNV</sequence>
<accession>A0A9N8ERQ9</accession>
<reference evidence="2" key="1">
    <citation type="submission" date="2020-06" db="EMBL/GenBank/DDBJ databases">
        <authorList>
            <consortium name="Plant Systems Biology data submission"/>
        </authorList>
    </citation>
    <scope>NUCLEOTIDE SEQUENCE</scope>
    <source>
        <strain evidence="2">D6</strain>
    </source>
</reference>
<proteinExistence type="predicted"/>
<dbReference type="SUPFAM" id="SSF54427">
    <property type="entry name" value="NTF2-like"/>
    <property type="match status" value="1"/>
</dbReference>
<dbReference type="Proteomes" id="UP001153069">
    <property type="component" value="Unassembled WGS sequence"/>
</dbReference>